<dbReference type="OrthoDB" id="9794455at2"/>
<dbReference type="InterPro" id="IPR001952">
    <property type="entry name" value="Alkaline_phosphatase"/>
</dbReference>
<evidence type="ECO:0000256" key="5">
    <source>
        <dbReference type="SAM" id="SignalP"/>
    </source>
</evidence>
<reference evidence="6 7" key="1">
    <citation type="submission" date="2010-11" db="EMBL/GenBank/DDBJ databases">
        <title>Complete sequence of Halanaerobium sp. sapolanicus.</title>
        <authorList>
            <consortium name="US DOE Joint Genome Institute"/>
            <person name="Lucas S."/>
            <person name="Copeland A."/>
            <person name="Lapidus A."/>
            <person name="Cheng J.-F."/>
            <person name="Bruce D."/>
            <person name="Goodwin L."/>
            <person name="Pitluck S."/>
            <person name="Davenport K."/>
            <person name="Detter J.C."/>
            <person name="Han C."/>
            <person name="Tapia R."/>
            <person name="Land M."/>
            <person name="Hauser L."/>
            <person name="Jeffries C."/>
            <person name="Kyrpides N."/>
            <person name="Ivanova N."/>
            <person name="Mikhailova N."/>
            <person name="Begemann M.B."/>
            <person name="Mormile M.R."/>
            <person name="Wall J.D."/>
            <person name="Elias D.A."/>
            <person name="Woyke T."/>
        </authorList>
    </citation>
    <scope>NUCLEOTIDE SEQUENCE [LARGE SCALE GENOMIC DNA]</scope>
    <source>
        <strain evidence="7">sapolanicus</strain>
    </source>
</reference>
<dbReference type="PANTHER" id="PTHR11596:SF5">
    <property type="entry name" value="ALKALINE PHOSPHATASE"/>
    <property type="match status" value="1"/>
</dbReference>
<feature type="binding site" evidence="3">
    <location>
        <position position="45"/>
    </location>
    <ligand>
        <name>Zn(2+)</name>
        <dbReference type="ChEBI" id="CHEBI:29105"/>
        <label>2</label>
    </ligand>
</feature>
<dbReference type="GO" id="GO:0004035">
    <property type="term" value="F:alkaline phosphatase activity"/>
    <property type="evidence" value="ECO:0007669"/>
    <property type="project" value="TreeGrafter"/>
</dbReference>
<keyword evidence="3" id="KW-0460">Magnesium</keyword>
<dbReference type="HOGENOM" id="CLU_008539_6_2_9"/>
<protein>
    <submittedName>
        <fullName evidence="6">Alkaline phosphatase</fullName>
    </submittedName>
</protein>
<evidence type="ECO:0000256" key="2">
    <source>
        <dbReference type="PIRSR" id="PIRSR601952-1"/>
    </source>
</evidence>
<dbReference type="RefSeq" id="WP_013405989.1">
    <property type="nucleotide sequence ID" value="NC_014654.1"/>
</dbReference>
<dbReference type="PANTHER" id="PTHR11596">
    <property type="entry name" value="ALKALINE PHOSPHATASE"/>
    <property type="match status" value="1"/>
</dbReference>
<feature type="chain" id="PRO_5039241610" evidence="5">
    <location>
        <begin position="23"/>
        <end position="530"/>
    </location>
</feature>
<dbReference type="SUPFAM" id="SSF53649">
    <property type="entry name" value="Alkaline phosphatase-like"/>
    <property type="match status" value="1"/>
</dbReference>
<sequence>MSAKRILKLSLATLVMFVSVFAALAFAPVQTEAQEVEHVFFFIGDGLGNAQSTLTEYYLQAKYDDPDFRLNMNKLDEMAITTTYGADKVVPGSAQTATALASGHKTNFGYVGMTTDHKPTTTIMDRARENDWGTGLVTTTRITHATPAAFASHVPDRGMENEIIEHYLEKEVDVIAGGGYRHLYPQDHPASSRTDDRNMYAEFTAAGYNIFEGPADVEKFRNFAPEGRERLLAGFHPTHMSYEIDRDPAEEPSLAEMTKVALNTLENYGKFMMVIEGGRIDHAAHNNDPGGMIYDTIAFDEAIGVALEFYEENPDNTLIIVAGDHETGGLGLNSCEGMEYGYYLNFEPIFAQNASIEEGIAFENEEQWYQDIADKFGLDELTPREQAWMEHGVAIEKEYGREADVGRPGRIGGVYDGGQDYDVPYDEEAMRDVMYAHWPQAPWISPAQSTLAHIVSRRAKIGWNTSSHTGSAIQLTAHGAGASNYEGRMDNTDVAKITAALLDFELDPEVGVAEIEVAESRNLLRRIFGR</sequence>
<evidence type="ECO:0000256" key="3">
    <source>
        <dbReference type="PIRSR" id="PIRSR601952-2"/>
    </source>
</evidence>
<evidence type="ECO:0000256" key="4">
    <source>
        <dbReference type="RuleBase" id="RU003946"/>
    </source>
</evidence>
<organism evidence="6 7">
    <name type="scientific">Halanaerobium hydrogeniformans</name>
    <name type="common">Halanaerobium sp. (strain sapolanicus)</name>
    <dbReference type="NCBI Taxonomy" id="656519"/>
    <lineage>
        <taxon>Bacteria</taxon>
        <taxon>Bacillati</taxon>
        <taxon>Bacillota</taxon>
        <taxon>Clostridia</taxon>
        <taxon>Halanaerobiales</taxon>
        <taxon>Halanaerobiaceae</taxon>
        <taxon>Halanaerobium</taxon>
    </lineage>
</organism>
<evidence type="ECO:0000313" key="6">
    <source>
        <dbReference type="EMBL" id="ADQ14909.1"/>
    </source>
</evidence>
<keyword evidence="1" id="KW-0597">Phosphoprotein</keyword>
<keyword evidence="3" id="KW-0479">Metal-binding</keyword>
<evidence type="ECO:0000313" key="7">
    <source>
        <dbReference type="Proteomes" id="UP000007434"/>
    </source>
</evidence>
<feature type="binding site" evidence="3">
    <location>
        <position position="45"/>
    </location>
    <ligand>
        <name>Mg(2+)</name>
        <dbReference type="ChEBI" id="CHEBI:18420"/>
    </ligand>
</feature>
<dbReference type="KEGG" id="has:Halsa_1483"/>
<accession>E4RLJ5</accession>
<dbReference type="STRING" id="656519.Halsa_1483"/>
<proteinExistence type="inferred from homology"/>
<reference evidence="6 7" key="2">
    <citation type="journal article" date="2011" name="J. Bacteriol.">
        <title>Complete Genome Sequence of the Haloalkaliphilic, Hydrogen Producing Halanaerobium hydrogenoformans.</title>
        <authorList>
            <person name="Brown S.D."/>
            <person name="Begemann M.B."/>
            <person name="Mormile M.R."/>
            <person name="Wall J.D."/>
            <person name="Han C.S."/>
            <person name="Goodwin L.A."/>
            <person name="Pitluck S."/>
            <person name="Land M.L."/>
            <person name="Hauser L.J."/>
            <person name="Elias D.A."/>
        </authorList>
    </citation>
    <scope>NUCLEOTIDE SEQUENCE [LARGE SCALE GENOMIC DNA]</scope>
    <source>
        <strain evidence="7">sapolanicus</strain>
    </source>
</reference>
<dbReference type="InterPro" id="IPR042085">
    <property type="entry name" value="Ap_crown"/>
</dbReference>
<keyword evidence="3" id="KW-0862">Zinc</keyword>
<comment type="cofactor">
    <cofactor evidence="3">
        <name>Zn(2+)</name>
        <dbReference type="ChEBI" id="CHEBI:29105"/>
    </cofactor>
    <text evidence="3">Binds 2 Zn(2+) ions.</text>
</comment>
<dbReference type="InterPro" id="IPR017850">
    <property type="entry name" value="Alkaline_phosphatase_core_sf"/>
</dbReference>
<comment type="similarity">
    <text evidence="4">Belongs to the alkaline phosphatase family.</text>
</comment>
<dbReference type="AlphaFoldDB" id="E4RLJ5"/>
<feature type="active site" description="Phosphoserine intermediate" evidence="2">
    <location>
        <position position="93"/>
    </location>
</feature>
<name>E4RLJ5_HALHG</name>
<feature type="binding site" evidence="3">
    <location>
        <position position="468"/>
    </location>
    <ligand>
        <name>Zn(2+)</name>
        <dbReference type="ChEBI" id="CHEBI:29105"/>
        <label>2</label>
    </ligand>
</feature>
<keyword evidence="7" id="KW-1185">Reference proteome</keyword>
<feature type="binding site" evidence="3">
    <location>
        <position position="324"/>
    </location>
    <ligand>
        <name>Zn(2+)</name>
        <dbReference type="ChEBI" id="CHEBI:29105"/>
        <label>2</label>
    </ligand>
</feature>
<dbReference type="Proteomes" id="UP000007434">
    <property type="component" value="Chromosome"/>
</dbReference>
<dbReference type="PRINTS" id="PR00113">
    <property type="entry name" value="ALKPHPHTASE"/>
</dbReference>
<feature type="binding site" evidence="3">
    <location>
        <position position="325"/>
    </location>
    <ligand>
        <name>Zn(2+)</name>
        <dbReference type="ChEBI" id="CHEBI:29105"/>
        <label>2</label>
    </ligand>
</feature>
<gene>
    <name evidence="6" type="ordered locus">Halsa_1483</name>
</gene>
<feature type="binding site" evidence="3">
    <location>
        <position position="281"/>
    </location>
    <ligand>
        <name>Zn(2+)</name>
        <dbReference type="ChEBI" id="CHEBI:29105"/>
        <label>2</label>
    </ligand>
</feature>
<keyword evidence="5" id="KW-0732">Signal</keyword>
<dbReference type="Gene3D" id="1.10.1200.140">
    <property type="entry name" value="Alkaline phosphatase, crown domain"/>
    <property type="match status" value="1"/>
</dbReference>
<dbReference type="Pfam" id="PF00245">
    <property type="entry name" value="Alk_phosphatase"/>
    <property type="match status" value="1"/>
</dbReference>
<dbReference type="CDD" id="cd16012">
    <property type="entry name" value="ALP"/>
    <property type="match status" value="1"/>
</dbReference>
<dbReference type="SMART" id="SM00098">
    <property type="entry name" value="alkPPc"/>
    <property type="match status" value="1"/>
</dbReference>
<feature type="binding site" evidence="3">
    <location>
        <position position="144"/>
    </location>
    <ligand>
        <name>Mg(2+)</name>
        <dbReference type="ChEBI" id="CHEBI:18420"/>
    </ligand>
</feature>
<feature type="binding site" evidence="3">
    <location>
        <position position="285"/>
    </location>
    <ligand>
        <name>Zn(2+)</name>
        <dbReference type="ChEBI" id="CHEBI:29105"/>
        <label>2</label>
    </ligand>
</feature>
<feature type="binding site" evidence="3">
    <location>
        <position position="146"/>
    </location>
    <ligand>
        <name>Mg(2+)</name>
        <dbReference type="ChEBI" id="CHEBI:18420"/>
    </ligand>
</feature>
<evidence type="ECO:0000256" key="1">
    <source>
        <dbReference type="ARBA" id="ARBA00022553"/>
    </source>
</evidence>
<dbReference type="GO" id="GO:0046872">
    <property type="term" value="F:metal ion binding"/>
    <property type="evidence" value="ECO:0007669"/>
    <property type="project" value="UniProtKB-KW"/>
</dbReference>
<feature type="binding site" evidence="3">
    <location>
        <position position="276"/>
    </location>
    <ligand>
        <name>Mg(2+)</name>
        <dbReference type="ChEBI" id="CHEBI:18420"/>
    </ligand>
</feature>
<dbReference type="Gene3D" id="3.40.720.10">
    <property type="entry name" value="Alkaline Phosphatase, subunit A"/>
    <property type="match status" value="1"/>
</dbReference>
<dbReference type="EMBL" id="CP002304">
    <property type="protein sequence ID" value="ADQ14909.1"/>
    <property type="molecule type" value="Genomic_DNA"/>
</dbReference>
<feature type="signal peptide" evidence="5">
    <location>
        <begin position="1"/>
        <end position="22"/>
    </location>
</feature>
<dbReference type="eggNOG" id="COG1785">
    <property type="taxonomic scope" value="Bacteria"/>
</dbReference>
<comment type="cofactor">
    <cofactor evidence="3">
        <name>Mg(2+)</name>
        <dbReference type="ChEBI" id="CHEBI:18420"/>
    </cofactor>
    <text evidence="3">Binds 1 Mg(2+) ion.</text>
</comment>